<dbReference type="AlphaFoldDB" id="A0A843X868"/>
<accession>A0A843X868</accession>
<name>A0A843X868_COLES</name>
<evidence type="ECO:0000313" key="2">
    <source>
        <dbReference type="Proteomes" id="UP000652761"/>
    </source>
</evidence>
<reference evidence="1" key="1">
    <citation type="submission" date="2017-07" db="EMBL/GenBank/DDBJ databases">
        <title>Taro Niue Genome Assembly and Annotation.</title>
        <authorList>
            <person name="Atibalentja N."/>
            <person name="Keating K."/>
            <person name="Fields C.J."/>
        </authorList>
    </citation>
    <scope>NUCLEOTIDE SEQUENCE</scope>
    <source>
        <strain evidence="1">Niue_2</strain>
        <tissue evidence="1">Leaf</tissue>
    </source>
</reference>
<evidence type="ECO:0000313" key="1">
    <source>
        <dbReference type="EMBL" id="MQM15440.1"/>
    </source>
</evidence>
<dbReference type="EMBL" id="NMUH01006518">
    <property type="protein sequence ID" value="MQM15440.1"/>
    <property type="molecule type" value="Genomic_DNA"/>
</dbReference>
<keyword evidence="2" id="KW-1185">Reference proteome</keyword>
<protein>
    <submittedName>
        <fullName evidence="1">Uncharacterized protein</fullName>
    </submittedName>
</protein>
<proteinExistence type="predicted"/>
<sequence length="46" mass="5249">MPRGPPGTGVTLNFIKCHVHICFIFGPHHELPKFTRSCHVFVYVDI</sequence>
<organism evidence="1 2">
    <name type="scientific">Colocasia esculenta</name>
    <name type="common">Wild taro</name>
    <name type="synonym">Arum esculentum</name>
    <dbReference type="NCBI Taxonomy" id="4460"/>
    <lineage>
        <taxon>Eukaryota</taxon>
        <taxon>Viridiplantae</taxon>
        <taxon>Streptophyta</taxon>
        <taxon>Embryophyta</taxon>
        <taxon>Tracheophyta</taxon>
        <taxon>Spermatophyta</taxon>
        <taxon>Magnoliopsida</taxon>
        <taxon>Liliopsida</taxon>
        <taxon>Araceae</taxon>
        <taxon>Aroideae</taxon>
        <taxon>Colocasieae</taxon>
        <taxon>Colocasia</taxon>
    </lineage>
</organism>
<gene>
    <name evidence="1" type="ORF">Taro_048386</name>
</gene>
<dbReference type="Proteomes" id="UP000652761">
    <property type="component" value="Unassembled WGS sequence"/>
</dbReference>
<comment type="caution">
    <text evidence="1">The sequence shown here is derived from an EMBL/GenBank/DDBJ whole genome shotgun (WGS) entry which is preliminary data.</text>
</comment>